<protein>
    <submittedName>
        <fullName evidence="1">(spotted green pufferfish) hypothetical protein</fullName>
    </submittedName>
</protein>
<accession>Q4RUG5</accession>
<dbReference type="AlphaFoldDB" id="Q4RUG5"/>
<feature type="non-terminal residue" evidence="1">
    <location>
        <position position="1"/>
    </location>
</feature>
<dbReference type="KEGG" id="tng:GSTEN00028804G001"/>
<dbReference type="EMBL" id="CAAE01014995">
    <property type="protein sequence ID" value="CAG07967.1"/>
    <property type="molecule type" value="Genomic_DNA"/>
</dbReference>
<comment type="caution">
    <text evidence="1">The sequence shown here is derived from an EMBL/GenBank/DDBJ whole genome shotgun (WGS) entry which is preliminary data.</text>
</comment>
<organism evidence="1">
    <name type="scientific">Tetraodon nigroviridis</name>
    <name type="common">Spotted green pufferfish</name>
    <name type="synonym">Chelonodon nigroviridis</name>
    <dbReference type="NCBI Taxonomy" id="99883"/>
    <lineage>
        <taxon>Eukaryota</taxon>
        <taxon>Metazoa</taxon>
        <taxon>Chordata</taxon>
        <taxon>Craniata</taxon>
        <taxon>Vertebrata</taxon>
        <taxon>Euteleostomi</taxon>
        <taxon>Actinopterygii</taxon>
        <taxon>Neopterygii</taxon>
        <taxon>Teleostei</taxon>
        <taxon>Neoteleostei</taxon>
        <taxon>Acanthomorphata</taxon>
        <taxon>Eupercaria</taxon>
        <taxon>Tetraodontiformes</taxon>
        <taxon>Tetradontoidea</taxon>
        <taxon>Tetraodontidae</taxon>
        <taxon>Tetraodon</taxon>
    </lineage>
</organism>
<proteinExistence type="predicted"/>
<gene>
    <name evidence="1" type="ORF">GSTENG00028804001</name>
</gene>
<reference evidence="1" key="1">
    <citation type="journal article" date="2004" name="Nature">
        <title>Genome duplication in the teleost fish Tetraodon nigroviridis reveals the early vertebrate proto-karyotype.</title>
        <authorList>
            <person name="Jaillon O."/>
            <person name="Aury J.-M."/>
            <person name="Brunet F."/>
            <person name="Petit J.-L."/>
            <person name="Stange-Thomann N."/>
            <person name="Mauceli E."/>
            <person name="Bouneau L."/>
            <person name="Fischer C."/>
            <person name="Ozouf-Costaz C."/>
            <person name="Bernot A."/>
            <person name="Nicaud S."/>
            <person name="Jaffe D."/>
            <person name="Fisher S."/>
            <person name="Lutfalla G."/>
            <person name="Dossat C."/>
            <person name="Segurens B."/>
            <person name="Dasilva C."/>
            <person name="Salanoubat M."/>
            <person name="Levy M."/>
            <person name="Boudet N."/>
            <person name="Castellano S."/>
            <person name="Anthouard V."/>
            <person name="Jubin C."/>
            <person name="Castelli V."/>
            <person name="Katinka M."/>
            <person name="Vacherie B."/>
            <person name="Biemont C."/>
            <person name="Skalli Z."/>
            <person name="Cattolico L."/>
            <person name="Poulain J."/>
            <person name="De Berardinis V."/>
            <person name="Cruaud C."/>
            <person name="Duprat S."/>
            <person name="Brottier P."/>
            <person name="Coutanceau J.-P."/>
            <person name="Gouzy J."/>
            <person name="Parra G."/>
            <person name="Lardier G."/>
            <person name="Chapple C."/>
            <person name="McKernan K.J."/>
            <person name="McEwan P."/>
            <person name="Bosak S."/>
            <person name="Kellis M."/>
            <person name="Volff J.-N."/>
            <person name="Guigo R."/>
            <person name="Zody M.C."/>
            <person name="Mesirov J."/>
            <person name="Lindblad-Toh K."/>
            <person name="Birren B."/>
            <person name="Nusbaum C."/>
            <person name="Kahn D."/>
            <person name="Robinson-Rechavi M."/>
            <person name="Laudet V."/>
            <person name="Schachter V."/>
            <person name="Quetier F."/>
            <person name="Saurin W."/>
            <person name="Scarpelli C."/>
            <person name="Wincker P."/>
            <person name="Lander E.S."/>
            <person name="Weissenbach J."/>
            <person name="Roest Crollius H."/>
        </authorList>
    </citation>
    <scope>NUCLEOTIDE SEQUENCE [LARGE SCALE GENOMIC DNA]</scope>
</reference>
<sequence>LVLPLIVSSLVTGQTGNSKTPPKRSNPSG</sequence>
<evidence type="ECO:0000313" key="1">
    <source>
        <dbReference type="EMBL" id="CAG07967.1"/>
    </source>
</evidence>
<name>Q4RUG5_TETNG</name>
<reference evidence="1" key="2">
    <citation type="submission" date="2004-02" db="EMBL/GenBank/DDBJ databases">
        <authorList>
            <consortium name="Genoscope"/>
            <consortium name="Whitehead Institute Centre for Genome Research"/>
        </authorList>
    </citation>
    <scope>NUCLEOTIDE SEQUENCE</scope>
</reference>